<name>D1NRV4_9BIFI</name>
<feature type="region of interest" description="Disordered" evidence="7">
    <location>
        <begin position="207"/>
        <end position="236"/>
    </location>
</feature>
<evidence type="ECO:0000259" key="9">
    <source>
        <dbReference type="PROSITE" id="PS50850"/>
    </source>
</evidence>
<dbReference type="STRING" id="561180.BIFGAL_02505"/>
<dbReference type="SUPFAM" id="SSF103473">
    <property type="entry name" value="MFS general substrate transporter"/>
    <property type="match status" value="1"/>
</dbReference>
<feature type="transmembrane region" description="Helical" evidence="8">
    <location>
        <begin position="376"/>
        <end position="396"/>
    </location>
</feature>
<evidence type="ECO:0000313" key="13">
    <source>
        <dbReference type="Proteomes" id="UP000029074"/>
    </source>
</evidence>
<feature type="transmembrane region" description="Helical" evidence="8">
    <location>
        <begin position="286"/>
        <end position="305"/>
    </location>
</feature>
<comment type="similarity">
    <text evidence="2">Belongs to the major facilitator superfamily.</text>
</comment>
<keyword evidence="5 8" id="KW-1133">Transmembrane helix</keyword>
<feature type="transmembrane region" description="Helical" evidence="8">
    <location>
        <begin position="40"/>
        <end position="59"/>
    </location>
</feature>
<feature type="compositionally biased region" description="Low complexity" evidence="7">
    <location>
        <begin position="213"/>
        <end position="236"/>
    </location>
</feature>
<dbReference type="Pfam" id="PF07690">
    <property type="entry name" value="MFS_1"/>
    <property type="match status" value="1"/>
</dbReference>
<feature type="transmembrane region" description="Helical" evidence="8">
    <location>
        <begin position="66"/>
        <end position="86"/>
    </location>
</feature>
<dbReference type="AlphaFoldDB" id="D1NRV4"/>
<feature type="transmembrane region" description="Helical" evidence="8">
    <location>
        <begin position="343"/>
        <end position="364"/>
    </location>
</feature>
<feature type="transmembrane region" description="Helical" evidence="8">
    <location>
        <begin position="128"/>
        <end position="148"/>
    </location>
</feature>
<keyword evidence="13" id="KW-1185">Reference proteome</keyword>
<dbReference type="Proteomes" id="UP000029074">
    <property type="component" value="Unassembled WGS sequence"/>
</dbReference>
<comment type="caution">
    <text evidence="10">The sequence shown here is derived from an EMBL/GenBank/DDBJ whole genome shotgun (WGS) entry which is preliminary data.</text>
</comment>
<dbReference type="InterPro" id="IPR011701">
    <property type="entry name" value="MFS"/>
</dbReference>
<dbReference type="Gene3D" id="1.20.1250.20">
    <property type="entry name" value="MFS general substrate transporter like domains"/>
    <property type="match status" value="2"/>
</dbReference>
<organism evidence="10 12">
    <name type="scientific">Bifidobacterium gallicum DSM 20093 = LMG 11596</name>
    <dbReference type="NCBI Taxonomy" id="561180"/>
    <lineage>
        <taxon>Bacteria</taxon>
        <taxon>Bacillati</taxon>
        <taxon>Actinomycetota</taxon>
        <taxon>Actinomycetes</taxon>
        <taxon>Bifidobacteriales</taxon>
        <taxon>Bifidobacteriaceae</taxon>
        <taxon>Bifidobacterium</taxon>
    </lineage>
</organism>
<dbReference type="RefSeq" id="WP_006293882.1">
    <property type="nucleotide sequence ID" value="NZ_ABXB03000001.1"/>
</dbReference>
<evidence type="ECO:0000256" key="5">
    <source>
        <dbReference type="ARBA" id="ARBA00022989"/>
    </source>
</evidence>
<keyword evidence="4 8" id="KW-0812">Transmembrane</keyword>
<dbReference type="PANTHER" id="PTHR23514">
    <property type="entry name" value="BYPASS OF STOP CODON PROTEIN 6"/>
    <property type="match status" value="1"/>
</dbReference>
<evidence type="ECO:0000256" key="2">
    <source>
        <dbReference type="ARBA" id="ARBA00008335"/>
    </source>
</evidence>
<gene>
    <name evidence="11" type="ORF">BGLCM_1539</name>
    <name evidence="10" type="ORF">BIFGAL_02505</name>
</gene>
<evidence type="ECO:0000256" key="8">
    <source>
        <dbReference type="SAM" id="Phobius"/>
    </source>
</evidence>
<evidence type="ECO:0000256" key="6">
    <source>
        <dbReference type="ARBA" id="ARBA00023136"/>
    </source>
</evidence>
<proteinExistence type="inferred from homology"/>
<dbReference type="GO" id="GO:0005886">
    <property type="term" value="C:plasma membrane"/>
    <property type="evidence" value="ECO:0007669"/>
    <property type="project" value="UniProtKB-SubCell"/>
</dbReference>
<evidence type="ECO:0000256" key="3">
    <source>
        <dbReference type="ARBA" id="ARBA00022448"/>
    </source>
</evidence>
<dbReference type="EMBL" id="JGYW01000011">
    <property type="protein sequence ID" value="KFI57294.1"/>
    <property type="molecule type" value="Genomic_DNA"/>
</dbReference>
<evidence type="ECO:0000313" key="10">
    <source>
        <dbReference type="EMBL" id="EFA23406.1"/>
    </source>
</evidence>
<dbReference type="Proteomes" id="UP000003656">
    <property type="component" value="Unassembled WGS sequence"/>
</dbReference>
<feature type="transmembrane region" description="Helical" evidence="8">
    <location>
        <begin position="92"/>
        <end position="116"/>
    </location>
</feature>
<evidence type="ECO:0000256" key="4">
    <source>
        <dbReference type="ARBA" id="ARBA00022692"/>
    </source>
</evidence>
<keyword evidence="6 8" id="KW-0472">Membrane</keyword>
<keyword evidence="3" id="KW-0813">Transport</keyword>
<feature type="transmembrane region" description="Helical" evidence="8">
    <location>
        <begin position="402"/>
        <end position="421"/>
    </location>
</feature>
<evidence type="ECO:0000256" key="7">
    <source>
        <dbReference type="SAM" id="MobiDB-lite"/>
    </source>
</evidence>
<protein>
    <submittedName>
        <fullName evidence="11">MFS transporter</fullName>
    </submittedName>
    <submittedName>
        <fullName evidence="10">Transporter, major facilitator family protein</fullName>
    </submittedName>
</protein>
<dbReference type="PANTHER" id="PTHR23514:SF3">
    <property type="entry name" value="BYPASS OF STOP CODON PROTEIN 6"/>
    <property type="match status" value="1"/>
</dbReference>
<evidence type="ECO:0000256" key="1">
    <source>
        <dbReference type="ARBA" id="ARBA00004651"/>
    </source>
</evidence>
<dbReference type="InterPro" id="IPR020846">
    <property type="entry name" value="MFS_dom"/>
</dbReference>
<feature type="domain" description="Major facilitator superfamily (MFS) profile" evidence="9">
    <location>
        <begin position="5"/>
        <end position="427"/>
    </location>
</feature>
<dbReference type="InterPro" id="IPR051788">
    <property type="entry name" value="MFS_Transporter"/>
</dbReference>
<dbReference type="EMBL" id="ABXB03000001">
    <property type="protein sequence ID" value="EFA23406.1"/>
    <property type="molecule type" value="Genomic_DNA"/>
</dbReference>
<comment type="subcellular location">
    <subcellularLocation>
        <location evidence="1">Cell membrane</location>
        <topology evidence="1">Multi-pass membrane protein</topology>
    </subcellularLocation>
</comment>
<evidence type="ECO:0000313" key="11">
    <source>
        <dbReference type="EMBL" id="KFI57294.1"/>
    </source>
</evidence>
<sequence length="438" mass="46465">MTMALLAVIYLAFISLGLPDSLLGAAWPAMGPALDVPVSWAGGISMTISAGTIVSALLSERTTLRFGAGPVTAVSTIISAASLIGFSLAPNYWWLIALAIPFGLGAGAIDAALNNYVAVHYQSRHMNWLHSMWGVGALIGPYVMGYAISSGHGWASGYRWIGFIQFAIAALLLVSLPLWAAVRRHQRKQDAARLAQVANATDAVSDAVEPGVGATPGTASSSSSASGSATPDAQPDAATPLGLRAAFRITGVPEILCMFFCYCSLEQTCMLWSATYLNQGKGLDAAFAAGMASLFFIGMTAGRFLSGFIAMRFNDPTMIRAGQVLIVVGIVLLLLPIDAQWCALAAFIVLGLGCAPIYPSVIHSTPVYFGVRNSQAIVGMQMAFAYTGSMLCPALFGLLAQYVSVLLLPWYLVLFLVMMVIMHRRLRRLHPDAFARSL</sequence>
<reference evidence="10 12" key="1">
    <citation type="submission" date="2009-11" db="EMBL/GenBank/DDBJ databases">
        <authorList>
            <person name="Weinstock G."/>
            <person name="Sodergren E."/>
            <person name="Clifton S."/>
            <person name="Fulton L."/>
            <person name="Fulton B."/>
            <person name="Courtney L."/>
            <person name="Fronick C."/>
            <person name="Harrison M."/>
            <person name="Strong C."/>
            <person name="Farmer C."/>
            <person name="Delahaunty K."/>
            <person name="Markovic C."/>
            <person name="Hall O."/>
            <person name="Minx P."/>
            <person name="Tomlinson C."/>
            <person name="Mitreva M."/>
            <person name="Nelson J."/>
            <person name="Hou S."/>
            <person name="Wollam A."/>
            <person name="Pepin K.H."/>
            <person name="Johnson M."/>
            <person name="Bhonagiri V."/>
            <person name="Nash W.E."/>
            <person name="Warren W."/>
            <person name="Chinwalla A."/>
            <person name="Mardis E.R."/>
            <person name="Wilson R.K."/>
        </authorList>
    </citation>
    <scope>NUCLEOTIDE SEQUENCE [LARGE SCALE GENOMIC DNA]</scope>
    <source>
        <strain evidence="10 12">DSM 20093</strain>
    </source>
</reference>
<evidence type="ECO:0000313" key="12">
    <source>
        <dbReference type="Proteomes" id="UP000003656"/>
    </source>
</evidence>
<dbReference type="eggNOG" id="COG0738">
    <property type="taxonomic scope" value="Bacteria"/>
</dbReference>
<accession>D1NRV4</accession>
<reference evidence="11 13" key="2">
    <citation type="submission" date="2014-03" db="EMBL/GenBank/DDBJ databases">
        <title>Genomics of Bifidobacteria.</title>
        <authorList>
            <person name="Ventura M."/>
            <person name="Milani C."/>
            <person name="Lugli G.A."/>
        </authorList>
    </citation>
    <scope>NUCLEOTIDE SEQUENCE [LARGE SCALE GENOMIC DNA]</scope>
    <source>
        <strain evidence="11 13">LMG 11596</strain>
    </source>
</reference>
<dbReference type="PROSITE" id="PS50850">
    <property type="entry name" value="MFS"/>
    <property type="match status" value="1"/>
</dbReference>
<feature type="transmembrane region" description="Helical" evidence="8">
    <location>
        <begin position="160"/>
        <end position="182"/>
    </location>
</feature>
<dbReference type="InterPro" id="IPR036259">
    <property type="entry name" value="MFS_trans_sf"/>
</dbReference>
<feature type="transmembrane region" description="Helical" evidence="8">
    <location>
        <begin position="317"/>
        <end position="337"/>
    </location>
</feature>
<dbReference type="GO" id="GO:0022857">
    <property type="term" value="F:transmembrane transporter activity"/>
    <property type="evidence" value="ECO:0007669"/>
    <property type="project" value="InterPro"/>
</dbReference>
<dbReference type="OrthoDB" id="9795150at2"/>